<proteinExistence type="predicted"/>
<reference evidence="2" key="2">
    <citation type="submission" date="2015-09" db="EMBL/GenBank/DDBJ databases">
        <title>Draft genome sequence of a multidrug-resistant Chryseobacterium indologenes isolate from Malaysia.</title>
        <authorList>
            <person name="Yu C.Y."/>
            <person name="Ang G.Y."/>
            <person name="Chan K.-G."/>
        </authorList>
    </citation>
    <scope>NUCLEOTIDE SEQUENCE [LARGE SCALE GENOMIC DNA]</scope>
    <source>
        <strain evidence="2">CI_885</strain>
    </source>
</reference>
<gene>
    <name evidence="1" type="ORF">AOB46_16675</name>
</gene>
<accession>A0A0N0ZVG0</accession>
<dbReference type="EMBL" id="LJOD01000012">
    <property type="protein sequence ID" value="KPE50078.1"/>
    <property type="molecule type" value="Genomic_DNA"/>
</dbReference>
<dbReference type="Proteomes" id="UP000037953">
    <property type="component" value="Unassembled WGS sequence"/>
</dbReference>
<sequence length="80" mass="9032">MKNKFAGFKISYLLCNRKLKATGFQDSPNNLKTNSTMLQLQNIQSQFSKLHGQEPMELGYANILDCGFVDEKVLIYVGLS</sequence>
<comment type="caution">
    <text evidence="1">The sequence shown here is derived from an EMBL/GenBank/DDBJ whole genome shotgun (WGS) entry which is preliminary data.</text>
</comment>
<protein>
    <submittedName>
        <fullName evidence="1">Uncharacterized protein</fullName>
    </submittedName>
</protein>
<name>A0A0N0ZVG0_CHRID</name>
<reference evidence="1 2" key="1">
    <citation type="journal article" date="2015" name="Genom Data">
        <title>Draft genome sequence of a multidrug-resistant Chryseobacterium indologenes isolate from Malaysia.</title>
        <authorList>
            <person name="Yu C.Y."/>
            <person name="Ang G.Y."/>
            <person name="Cheng H.J."/>
            <person name="Cheong Y.M."/>
            <person name="Yin W.F."/>
            <person name="Chan K.G."/>
        </authorList>
    </citation>
    <scope>NUCLEOTIDE SEQUENCE [LARGE SCALE GENOMIC DNA]</scope>
    <source>
        <strain evidence="1 2">CI_885</strain>
    </source>
</reference>
<evidence type="ECO:0000313" key="2">
    <source>
        <dbReference type="Proteomes" id="UP000037953"/>
    </source>
</evidence>
<organism evidence="1 2">
    <name type="scientific">Chryseobacterium indologenes</name>
    <name type="common">Flavobacterium indologenes</name>
    <dbReference type="NCBI Taxonomy" id="253"/>
    <lineage>
        <taxon>Bacteria</taxon>
        <taxon>Pseudomonadati</taxon>
        <taxon>Bacteroidota</taxon>
        <taxon>Flavobacteriia</taxon>
        <taxon>Flavobacteriales</taxon>
        <taxon>Weeksellaceae</taxon>
        <taxon>Chryseobacterium group</taxon>
        <taxon>Chryseobacterium</taxon>
    </lineage>
</organism>
<dbReference type="AlphaFoldDB" id="A0A0N0ZVG0"/>
<dbReference type="PATRIC" id="fig|253.9.peg.1269"/>
<evidence type="ECO:0000313" key="1">
    <source>
        <dbReference type="EMBL" id="KPE50078.1"/>
    </source>
</evidence>